<evidence type="ECO:0000259" key="5">
    <source>
        <dbReference type="SMART" id="SM01144"/>
    </source>
</evidence>
<evidence type="ECO:0000256" key="1">
    <source>
        <dbReference type="ARBA" id="ARBA00012386"/>
    </source>
</evidence>
<evidence type="ECO:0000256" key="3">
    <source>
        <dbReference type="ARBA" id="ARBA00022691"/>
    </source>
</evidence>
<dbReference type="Pfam" id="PF03942">
    <property type="entry name" value="DTW"/>
    <property type="match status" value="1"/>
</dbReference>
<dbReference type="KEGG" id="tcd:AAIA72_10630"/>
<accession>A0AB39USW3</accession>
<name>A0AB39USW3_9GAMM</name>
<protein>
    <recommendedName>
        <fullName evidence="1">tRNA-uridine aminocarboxypropyltransferase</fullName>
        <ecNumber evidence="1">2.5.1.25</ecNumber>
    </recommendedName>
</protein>
<dbReference type="GO" id="GO:0008033">
    <property type="term" value="P:tRNA processing"/>
    <property type="evidence" value="ECO:0007669"/>
    <property type="project" value="UniProtKB-KW"/>
</dbReference>
<dbReference type="PANTHER" id="PTHR21392:SF1">
    <property type="entry name" value="TRNA-URIDINE AMINOCARBOXYPROPYLTRANSFERASE"/>
    <property type="match status" value="1"/>
</dbReference>
<keyword evidence="4" id="KW-0819">tRNA processing</keyword>
<keyword evidence="3" id="KW-0949">S-adenosyl-L-methionine</keyword>
<evidence type="ECO:0000256" key="2">
    <source>
        <dbReference type="ARBA" id="ARBA00022679"/>
    </source>
</evidence>
<dbReference type="RefSeq" id="WP_369600298.1">
    <property type="nucleotide sequence ID" value="NZ_CP154858.1"/>
</dbReference>
<dbReference type="SMART" id="SM01144">
    <property type="entry name" value="DTW"/>
    <property type="match status" value="1"/>
</dbReference>
<organism evidence="6">
    <name type="scientific">Thermohahella caldifontis</name>
    <dbReference type="NCBI Taxonomy" id="3142973"/>
    <lineage>
        <taxon>Bacteria</taxon>
        <taxon>Pseudomonadati</taxon>
        <taxon>Pseudomonadota</taxon>
        <taxon>Gammaproteobacteria</taxon>
        <taxon>Oceanospirillales</taxon>
        <taxon>Hahellaceae</taxon>
        <taxon>Thermohahella</taxon>
    </lineage>
</organism>
<dbReference type="InterPro" id="IPR039262">
    <property type="entry name" value="DTWD2/TAPT"/>
</dbReference>
<dbReference type="GO" id="GO:0016432">
    <property type="term" value="F:tRNA-uridine aminocarboxypropyltransferase activity"/>
    <property type="evidence" value="ECO:0007669"/>
    <property type="project" value="UniProtKB-EC"/>
</dbReference>
<dbReference type="EMBL" id="CP154858">
    <property type="protein sequence ID" value="XDT71260.1"/>
    <property type="molecule type" value="Genomic_DNA"/>
</dbReference>
<keyword evidence="2" id="KW-0808">Transferase</keyword>
<feature type="domain" description="DTW" evidence="5">
    <location>
        <begin position="28"/>
        <end position="223"/>
    </location>
</feature>
<dbReference type="EC" id="2.5.1.25" evidence="1"/>
<dbReference type="AlphaFoldDB" id="A0AB39USW3"/>
<evidence type="ECO:0000313" key="6">
    <source>
        <dbReference type="EMBL" id="XDT71260.1"/>
    </source>
</evidence>
<dbReference type="PANTHER" id="PTHR21392">
    <property type="entry name" value="TRNA-URIDINE AMINOCARBOXYPROPYLTRANSFERASE 2"/>
    <property type="match status" value="1"/>
</dbReference>
<evidence type="ECO:0000256" key="4">
    <source>
        <dbReference type="ARBA" id="ARBA00022694"/>
    </source>
</evidence>
<sequence length="235" mass="26398">MPHTNAILALRREQLARATKPFRARGSRVVRCEACLLPEADCICTVRPAVTCRSAFCFLVYPGEAFKPSNSGRLIADIAPDNHAFLWQRTACDPRLQALLEDERYAPMVVFPHDYAAPERCIHHPEEALAGQPERIPLFVMLEGTWREARKMFRSPWLASLPVLGLKPEAASRYLMRDAAHPHQLCTAEVGIELLKLAGEPDAAQALADYFERFCAHYAVIKPHLHHKTRGQTPG</sequence>
<proteinExistence type="predicted"/>
<dbReference type="InterPro" id="IPR005636">
    <property type="entry name" value="DTW"/>
</dbReference>
<reference evidence="6" key="1">
    <citation type="submission" date="2024-05" db="EMBL/GenBank/DDBJ databases">
        <title>Genome sequencing of novel strain.</title>
        <authorList>
            <person name="Ganbat D."/>
            <person name="Ganbat S."/>
            <person name="Lee S.-J."/>
        </authorList>
    </citation>
    <scope>NUCLEOTIDE SEQUENCE</scope>
    <source>
        <strain evidence="6">SMD15-11</strain>
    </source>
</reference>
<gene>
    <name evidence="6" type="ORF">AAIA72_10630</name>
</gene>